<dbReference type="OrthoDB" id="5723059at2"/>
<evidence type="ECO:0000256" key="2">
    <source>
        <dbReference type="ARBA" id="ARBA00023015"/>
    </source>
</evidence>
<name>A0A2S9I563_9GAMM</name>
<dbReference type="InterPro" id="IPR000847">
    <property type="entry name" value="LysR_HTH_N"/>
</dbReference>
<dbReference type="SUPFAM" id="SSF46785">
    <property type="entry name" value="Winged helix' DNA-binding domain"/>
    <property type="match status" value="1"/>
</dbReference>
<feature type="domain" description="HTH lysR-type" evidence="5">
    <location>
        <begin position="9"/>
        <end position="66"/>
    </location>
</feature>
<comment type="caution">
    <text evidence="6">The sequence shown here is derived from an EMBL/GenBank/DDBJ whole genome shotgun (WGS) entry which is preliminary data.</text>
</comment>
<reference evidence="6 7" key="1">
    <citation type="submission" date="2017-10" db="EMBL/GenBank/DDBJ databases">
        <title>Draft genome of two endophytic bacteria isolated from 'guarana' Paullinia cupana (Mart.) Ducke.</title>
        <authorList>
            <person name="Siqueira K.A."/>
            <person name="Liotti R.G."/>
            <person name="Mendes T.A."/>
            <person name="Soares M.A."/>
        </authorList>
    </citation>
    <scope>NUCLEOTIDE SEQUENCE [LARGE SCALE GENOMIC DNA]</scope>
    <source>
        <strain evidence="6 7">342</strain>
    </source>
</reference>
<dbReference type="InterPro" id="IPR005119">
    <property type="entry name" value="LysR_subst-bd"/>
</dbReference>
<dbReference type="GO" id="GO:0003677">
    <property type="term" value="F:DNA binding"/>
    <property type="evidence" value="ECO:0007669"/>
    <property type="project" value="UniProtKB-KW"/>
</dbReference>
<dbReference type="SUPFAM" id="SSF53850">
    <property type="entry name" value="Periplasmic binding protein-like II"/>
    <property type="match status" value="1"/>
</dbReference>
<dbReference type="Gene3D" id="1.10.10.10">
    <property type="entry name" value="Winged helix-like DNA-binding domain superfamily/Winged helix DNA-binding domain"/>
    <property type="match status" value="1"/>
</dbReference>
<evidence type="ECO:0000256" key="3">
    <source>
        <dbReference type="ARBA" id="ARBA00023125"/>
    </source>
</evidence>
<evidence type="ECO:0000256" key="4">
    <source>
        <dbReference type="ARBA" id="ARBA00023163"/>
    </source>
</evidence>
<dbReference type="PANTHER" id="PTHR30579">
    <property type="entry name" value="TRANSCRIPTIONAL REGULATOR"/>
    <property type="match status" value="1"/>
</dbReference>
<keyword evidence="3" id="KW-0238">DNA-binding</keyword>
<keyword evidence="4" id="KW-0804">Transcription</keyword>
<dbReference type="AlphaFoldDB" id="A0A2S9I563"/>
<comment type="similarity">
    <text evidence="1">Belongs to the LysR transcriptional regulatory family.</text>
</comment>
<proteinExistence type="inferred from homology"/>
<dbReference type="InterPro" id="IPR036388">
    <property type="entry name" value="WH-like_DNA-bd_sf"/>
</dbReference>
<keyword evidence="2" id="KW-0805">Transcription regulation</keyword>
<dbReference type="InterPro" id="IPR036390">
    <property type="entry name" value="WH_DNA-bd_sf"/>
</dbReference>
<dbReference type="Proteomes" id="UP000239181">
    <property type="component" value="Unassembled WGS sequence"/>
</dbReference>
<dbReference type="PANTHER" id="PTHR30579:SF7">
    <property type="entry name" value="HTH-TYPE TRANSCRIPTIONAL REGULATOR LRHA-RELATED"/>
    <property type="match status" value="1"/>
</dbReference>
<dbReference type="Pfam" id="PF00126">
    <property type="entry name" value="HTH_1"/>
    <property type="match status" value="1"/>
</dbReference>
<organism evidence="6 7">
    <name type="scientific">Pantoea coffeiphila</name>
    <dbReference type="NCBI Taxonomy" id="1465635"/>
    <lineage>
        <taxon>Bacteria</taxon>
        <taxon>Pseudomonadati</taxon>
        <taxon>Pseudomonadota</taxon>
        <taxon>Gammaproteobacteria</taxon>
        <taxon>Enterobacterales</taxon>
        <taxon>Erwiniaceae</taxon>
        <taxon>Pantoea</taxon>
    </lineage>
</organism>
<evidence type="ECO:0000313" key="6">
    <source>
        <dbReference type="EMBL" id="PRD12854.1"/>
    </source>
</evidence>
<evidence type="ECO:0000259" key="5">
    <source>
        <dbReference type="PROSITE" id="PS50931"/>
    </source>
</evidence>
<dbReference type="GO" id="GO:0003700">
    <property type="term" value="F:DNA-binding transcription factor activity"/>
    <property type="evidence" value="ECO:0007669"/>
    <property type="project" value="InterPro"/>
</dbReference>
<accession>A0A2S9I563</accession>
<dbReference type="Pfam" id="PF03466">
    <property type="entry name" value="LysR_substrate"/>
    <property type="match status" value="1"/>
</dbReference>
<dbReference type="PROSITE" id="PS50931">
    <property type="entry name" value="HTH_LYSR"/>
    <property type="match status" value="1"/>
</dbReference>
<sequence>MSQNKRVTFDLEALRTLVTGIELGSFALAAVKLNRSTSAVSAQLKKLEQQSGLPLLQKSGRRLELTANGELLMAYGRRLLALNDEAFSVLCGRHLAGSVSIGMQEDFGEALLPDLLGQFARAFPQVEVSARIGRNGELVQAMRQGELDLALCWQGDENTRFMQALPAAPLHWIGRSDADLARWLTGEETLPLLLFDAPCMMRSRAIDALDRAAIPWRVAFTSRSLSGIWAAAAAGLGITLRSRFGLPAGLQVLQHARLPSLGKLGIALHTADELLNPAAERLRDIILERLVPPVSQPSSTVEIFYR</sequence>
<keyword evidence="7" id="KW-1185">Reference proteome</keyword>
<dbReference type="Gene3D" id="3.40.190.10">
    <property type="entry name" value="Periplasmic binding protein-like II"/>
    <property type="match status" value="2"/>
</dbReference>
<protein>
    <submittedName>
        <fullName evidence="6">LysR family transcriptional regulator</fullName>
    </submittedName>
</protein>
<evidence type="ECO:0000313" key="7">
    <source>
        <dbReference type="Proteomes" id="UP000239181"/>
    </source>
</evidence>
<dbReference type="InterPro" id="IPR050176">
    <property type="entry name" value="LTTR"/>
</dbReference>
<dbReference type="EMBL" id="PDET01000026">
    <property type="protein sequence ID" value="PRD12854.1"/>
    <property type="molecule type" value="Genomic_DNA"/>
</dbReference>
<dbReference type="RefSeq" id="WP_105595401.1">
    <property type="nucleotide sequence ID" value="NZ_PDET01000026.1"/>
</dbReference>
<evidence type="ECO:0000256" key="1">
    <source>
        <dbReference type="ARBA" id="ARBA00009437"/>
    </source>
</evidence>
<gene>
    <name evidence="6" type="ORF">CQW29_24585</name>
</gene>